<gene>
    <name evidence="2" type="ORF">FHS83_003085</name>
</gene>
<feature type="transmembrane region" description="Helical" evidence="1">
    <location>
        <begin position="12"/>
        <end position="31"/>
    </location>
</feature>
<evidence type="ECO:0000313" key="3">
    <source>
        <dbReference type="Proteomes" id="UP000570514"/>
    </source>
</evidence>
<name>A0A846N3T7_9PROT</name>
<keyword evidence="3" id="KW-1185">Reference proteome</keyword>
<dbReference type="EMBL" id="JAASRM010000001">
    <property type="protein sequence ID" value="NIK89767.1"/>
    <property type="molecule type" value="Genomic_DNA"/>
</dbReference>
<reference evidence="2 3" key="1">
    <citation type="submission" date="2020-03" db="EMBL/GenBank/DDBJ databases">
        <title>Genomic Encyclopedia of Type Strains, Phase IV (KMG-IV): sequencing the most valuable type-strain genomes for metagenomic binning, comparative biology and taxonomic classification.</title>
        <authorList>
            <person name="Goeker M."/>
        </authorList>
    </citation>
    <scope>NUCLEOTIDE SEQUENCE [LARGE SCALE GENOMIC DNA]</scope>
    <source>
        <strain evidence="2 3">DSM 19867</strain>
    </source>
</reference>
<dbReference type="Proteomes" id="UP000570514">
    <property type="component" value="Unassembled WGS sequence"/>
</dbReference>
<keyword evidence="1" id="KW-0812">Transmembrane</keyword>
<keyword evidence="1" id="KW-0472">Membrane</keyword>
<evidence type="ECO:0000313" key="2">
    <source>
        <dbReference type="EMBL" id="NIK89767.1"/>
    </source>
</evidence>
<comment type="caution">
    <text evidence="2">The sequence shown here is derived from an EMBL/GenBank/DDBJ whole genome shotgun (WGS) entry which is preliminary data.</text>
</comment>
<accession>A0A846N3T7</accession>
<proteinExistence type="predicted"/>
<dbReference type="RefSeq" id="WP_167083827.1">
    <property type="nucleotide sequence ID" value="NZ_BAAADC010000001.1"/>
</dbReference>
<protein>
    <submittedName>
        <fullName evidence="2">Biopolymer transport protein ExbD</fullName>
    </submittedName>
</protein>
<organism evidence="2 3">
    <name type="scientific">Rhizomicrobium palustre</name>
    <dbReference type="NCBI Taxonomy" id="189966"/>
    <lineage>
        <taxon>Bacteria</taxon>
        <taxon>Pseudomonadati</taxon>
        <taxon>Pseudomonadota</taxon>
        <taxon>Alphaproteobacteria</taxon>
        <taxon>Micropepsales</taxon>
        <taxon>Micropepsaceae</taxon>
        <taxon>Rhizomicrobium</taxon>
    </lineage>
</organism>
<evidence type="ECO:0000256" key="1">
    <source>
        <dbReference type="SAM" id="Phobius"/>
    </source>
</evidence>
<dbReference type="AlphaFoldDB" id="A0A846N3T7"/>
<sequence>MATPRFTANRYRLIVLVVLTAITLAYGYYLLRSYMPGQAPVAAEKYSVPVSVTAEGGIKLEGTLYTSPEALKTKVADLQRLHPGMGFSIAAKRGDSLEAVAKAVVLLQQSGAKTVWVLNEPQNPK</sequence>
<keyword evidence="1" id="KW-1133">Transmembrane helix</keyword>